<evidence type="ECO:0000256" key="1">
    <source>
        <dbReference type="ARBA" id="ARBA00006484"/>
    </source>
</evidence>
<dbReference type="GO" id="GO:0032787">
    <property type="term" value="P:monocarboxylic acid metabolic process"/>
    <property type="evidence" value="ECO:0007669"/>
    <property type="project" value="UniProtKB-ARBA"/>
</dbReference>
<gene>
    <name evidence="4" type="ORF">DFJ68_0941</name>
</gene>
<reference evidence="4 5" key="1">
    <citation type="submission" date="2018-10" db="EMBL/GenBank/DDBJ databases">
        <title>Sequencing the genomes of 1000 actinobacteria strains.</title>
        <authorList>
            <person name="Klenk H.-P."/>
        </authorList>
    </citation>
    <scope>NUCLEOTIDE SEQUENCE [LARGE SCALE GENOMIC DNA]</scope>
    <source>
        <strain evidence="4 5">DSM 44267</strain>
    </source>
</reference>
<dbReference type="Gene3D" id="3.40.50.720">
    <property type="entry name" value="NAD(P)-binding Rossmann-like Domain"/>
    <property type="match status" value="1"/>
</dbReference>
<dbReference type="AlphaFoldDB" id="A0A495Y0N0"/>
<name>A0A495Y0N0_9MICO</name>
<dbReference type="InterPro" id="IPR050259">
    <property type="entry name" value="SDR"/>
</dbReference>
<accession>A0A495Y0N0</accession>
<keyword evidence="5" id="KW-1185">Reference proteome</keyword>
<dbReference type="CDD" id="cd05233">
    <property type="entry name" value="SDR_c"/>
    <property type="match status" value="1"/>
</dbReference>
<feature type="domain" description="Ketoreductase" evidence="3">
    <location>
        <begin position="20"/>
        <end position="236"/>
    </location>
</feature>
<dbReference type="InterPro" id="IPR057326">
    <property type="entry name" value="KR_dom"/>
</dbReference>
<dbReference type="InterPro" id="IPR020904">
    <property type="entry name" value="Sc_DH/Rdtase_CS"/>
</dbReference>
<proteinExistence type="inferred from homology"/>
<dbReference type="Proteomes" id="UP000278440">
    <property type="component" value="Unassembled WGS sequence"/>
</dbReference>
<comment type="similarity">
    <text evidence="1">Belongs to the short-chain dehydrogenases/reductases (SDR) family.</text>
</comment>
<dbReference type="PANTHER" id="PTHR42879:SF2">
    <property type="entry name" value="3-OXOACYL-[ACYL-CARRIER-PROTEIN] REDUCTASE FABG"/>
    <property type="match status" value="1"/>
</dbReference>
<evidence type="ECO:0000256" key="2">
    <source>
        <dbReference type="ARBA" id="ARBA00023002"/>
    </source>
</evidence>
<dbReference type="EMBL" id="RBXT01000001">
    <property type="protein sequence ID" value="RKT77518.1"/>
    <property type="molecule type" value="Genomic_DNA"/>
</dbReference>
<dbReference type="Pfam" id="PF13561">
    <property type="entry name" value="adh_short_C2"/>
    <property type="match status" value="1"/>
</dbReference>
<keyword evidence="2" id="KW-0560">Oxidoreductase</keyword>
<organism evidence="4 5">
    <name type="scientific">Terracoccus luteus</name>
    <dbReference type="NCBI Taxonomy" id="53356"/>
    <lineage>
        <taxon>Bacteria</taxon>
        <taxon>Bacillati</taxon>
        <taxon>Actinomycetota</taxon>
        <taxon>Actinomycetes</taxon>
        <taxon>Micrococcales</taxon>
        <taxon>Intrasporangiaceae</taxon>
        <taxon>Terracoccus</taxon>
    </lineage>
</organism>
<dbReference type="InterPro" id="IPR002347">
    <property type="entry name" value="SDR_fam"/>
</dbReference>
<dbReference type="InterPro" id="IPR036291">
    <property type="entry name" value="NAD(P)-bd_dom_sf"/>
</dbReference>
<dbReference type="PRINTS" id="PR00081">
    <property type="entry name" value="GDHRDH"/>
</dbReference>
<comment type="caution">
    <text evidence="4">The sequence shown here is derived from an EMBL/GenBank/DDBJ whole genome shotgun (WGS) entry which is preliminary data.</text>
</comment>
<dbReference type="FunFam" id="3.40.50.720:FF:000084">
    <property type="entry name" value="Short-chain dehydrogenase reductase"/>
    <property type="match status" value="1"/>
</dbReference>
<dbReference type="PROSITE" id="PS00061">
    <property type="entry name" value="ADH_SHORT"/>
    <property type="match status" value="1"/>
</dbReference>
<protein>
    <submittedName>
        <fullName evidence="4">3-oxoacyl-[acyl-carrier protein] reductase</fullName>
    </submittedName>
</protein>
<evidence type="ECO:0000313" key="4">
    <source>
        <dbReference type="EMBL" id="RKT77518.1"/>
    </source>
</evidence>
<evidence type="ECO:0000313" key="5">
    <source>
        <dbReference type="Proteomes" id="UP000278440"/>
    </source>
</evidence>
<dbReference type="SUPFAM" id="SSF51735">
    <property type="entry name" value="NAD(P)-binding Rossmann-fold domains"/>
    <property type="match status" value="1"/>
</dbReference>
<dbReference type="PRINTS" id="PR00080">
    <property type="entry name" value="SDRFAMILY"/>
</dbReference>
<dbReference type="SMART" id="SM00822">
    <property type="entry name" value="PKS_KR"/>
    <property type="match status" value="1"/>
</dbReference>
<evidence type="ECO:0000259" key="3">
    <source>
        <dbReference type="SMART" id="SM00822"/>
    </source>
</evidence>
<dbReference type="PANTHER" id="PTHR42879">
    <property type="entry name" value="3-OXOACYL-(ACYL-CARRIER-PROTEIN) REDUCTASE"/>
    <property type="match status" value="1"/>
</dbReference>
<dbReference type="GO" id="GO:0016491">
    <property type="term" value="F:oxidoreductase activity"/>
    <property type="evidence" value="ECO:0007669"/>
    <property type="project" value="UniProtKB-KW"/>
</dbReference>
<sequence length="270" mass="27581">MAADGRRYGPAVTPFDLSHRTALVTGAGAPDGIGVAVGRQLGRQGARVVLSATTGRVHERAAELRDEGIDCRALLADLTDERAAADLVAASTQALGRLDVVVNNAGMVQTGVDTGSATLAEQDPAAWRRQLDITLMTAVHVTRSCLPVMRGQGHGRVVMVSSVTGPLVAIAGSSAYAAAKAGMEGLMRAVALEEGPHGITCCAVAPGWIRTGSSEPDEVTAGRHTPVGRPGRPDEVAALVGFLASDEASYVTGQSLVVDGGNTVQEVKGG</sequence>